<dbReference type="InterPro" id="IPR038721">
    <property type="entry name" value="IS701-like_DDE_dom"/>
</dbReference>
<feature type="domain" description="Transposase IS701-like DDE" evidence="1">
    <location>
        <begin position="29"/>
        <end position="263"/>
    </location>
</feature>
<keyword evidence="3" id="KW-1185">Reference proteome</keyword>
<dbReference type="AlphaFoldDB" id="A0A225D2K5"/>
<sequence>MSSSHTTPSPCHWFSRLGGALDCRSGARLARLFVGAVVARGRRTVTGWIRAAGLSDQFRSCDTTVAAVGRRTDACATRLMNAVVKPLVTADESLTLALDDTPTERYGPQVPGAGVHHNPTPGPAGSAYVYGHVWVVLGLLVTHPTWGITALPLLARLYVRAKDVAGIPAVDRPAFRTKHAMGVELVRWAVGCLGGWGKVLWVVADGAYATAPFLKPVIALGVRVVSRLRSDAALWTEPGPRRPGQRGRRRIYGDRRMSLAKRAAQKGGWSTGTFVLYGKPTTKRYKTFVATWRPAGGAIRVVVVDEPTGWRAYFCTDPAATVADILTRVAGRFALETTFRDLKQVVGAGHQQVRRFAANVGAFHVCLWTFVMTEAWASTAASEALVGHRATAPWDDAARRPSHADKRRGWQREWQGKEIRAALRPGMTEAEIQAAAERLLDLAA</sequence>
<reference evidence="3" key="1">
    <citation type="submission" date="2017-06" db="EMBL/GenBank/DDBJ databases">
        <title>Genome analysis of Fimbriiglobus ruber SP5, the first member of the order Planctomycetales with confirmed chitinolytic capability.</title>
        <authorList>
            <person name="Ravin N.V."/>
            <person name="Rakitin A.L."/>
            <person name="Ivanova A.A."/>
            <person name="Beletsky A.V."/>
            <person name="Kulichevskaya I.S."/>
            <person name="Mardanov A.V."/>
            <person name="Dedysh S.N."/>
        </authorList>
    </citation>
    <scope>NUCLEOTIDE SEQUENCE [LARGE SCALE GENOMIC DNA]</scope>
    <source>
        <strain evidence="3">SP5</strain>
    </source>
</reference>
<protein>
    <recommendedName>
        <fullName evidence="1">Transposase IS701-like DDE domain-containing protein</fullName>
    </recommendedName>
</protein>
<gene>
    <name evidence="2" type="ORF">FRUB_08315</name>
</gene>
<evidence type="ECO:0000313" key="3">
    <source>
        <dbReference type="Proteomes" id="UP000214646"/>
    </source>
</evidence>
<evidence type="ECO:0000259" key="1">
    <source>
        <dbReference type="Pfam" id="PF13546"/>
    </source>
</evidence>
<dbReference type="SUPFAM" id="SSF53098">
    <property type="entry name" value="Ribonuclease H-like"/>
    <property type="match status" value="1"/>
</dbReference>
<proteinExistence type="predicted"/>
<dbReference type="Proteomes" id="UP000214646">
    <property type="component" value="Unassembled WGS sequence"/>
</dbReference>
<dbReference type="RefSeq" id="WP_088258884.1">
    <property type="nucleotide sequence ID" value="NZ_NIDE01000017.1"/>
</dbReference>
<comment type="caution">
    <text evidence="2">The sequence shown here is derived from an EMBL/GenBank/DDBJ whole genome shotgun (WGS) entry which is preliminary data.</text>
</comment>
<dbReference type="Pfam" id="PF13546">
    <property type="entry name" value="DDE_5"/>
    <property type="match status" value="1"/>
</dbReference>
<dbReference type="InterPro" id="IPR012337">
    <property type="entry name" value="RNaseH-like_sf"/>
</dbReference>
<evidence type="ECO:0000313" key="2">
    <source>
        <dbReference type="EMBL" id="OWK35752.1"/>
    </source>
</evidence>
<name>A0A225D2K5_9BACT</name>
<dbReference type="EMBL" id="NIDE01000017">
    <property type="protein sequence ID" value="OWK35752.1"/>
    <property type="molecule type" value="Genomic_DNA"/>
</dbReference>
<organism evidence="2 3">
    <name type="scientific">Fimbriiglobus ruber</name>
    <dbReference type="NCBI Taxonomy" id="1908690"/>
    <lineage>
        <taxon>Bacteria</taxon>
        <taxon>Pseudomonadati</taxon>
        <taxon>Planctomycetota</taxon>
        <taxon>Planctomycetia</taxon>
        <taxon>Gemmatales</taxon>
        <taxon>Gemmataceae</taxon>
        <taxon>Fimbriiglobus</taxon>
    </lineage>
</organism>
<dbReference type="OrthoDB" id="292045at2"/>
<accession>A0A225D2K5</accession>